<dbReference type="KEGG" id="fes:HER31_00280"/>
<evidence type="ECO:0000256" key="3">
    <source>
        <dbReference type="ARBA" id="ARBA00022729"/>
    </source>
</evidence>
<evidence type="ECO:0000259" key="7">
    <source>
        <dbReference type="PROSITE" id="PS51379"/>
    </source>
</evidence>
<keyword evidence="2" id="KW-0479">Metal-binding</keyword>
<evidence type="ECO:0000256" key="6">
    <source>
        <dbReference type="ARBA" id="ARBA00023014"/>
    </source>
</evidence>
<gene>
    <name evidence="8" type="ORF">HER31_00280</name>
</gene>
<evidence type="ECO:0000256" key="5">
    <source>
        <dbReference type="ARBA" id="ARBA00023004"/>
    </source>
</evidence>
<keyword evidence="6" id="KW-0411">Iron-sulfur</keyword>
<accession>A0A6H1U8V4</accession>
<name>A0A6H1U8V4_9GAMM</name>
<dbReference type="SUPFAM" id="SSF54862">
    <property type="entry name" value="4Fe-4S ferredoxins"/>
    <property type="match status" value="1"/>
</dbReference>
<keyword evidence="5" id="KW-0408">Iron</keyword>
<proteinExistence type="predicted"/>
<dbReference type="Proteomes" id="UP000501602">
    <property type="component" value="Chromosome"/>
</dbReference>
<evidence type="ECO:0000256" key="1">
    <source>
        <dbReference type="ARBA" id="ARBA00022485"/>
    </source>
</evidence>
<keyword evidence="9" id="KW-1185">Reference proteome</keyword>
<dbReference type="PROSITE" id="PS51379">
    <property type="entry name" value="4FE4S_FER_2"/>
    <property type="match status" value="3"/>
</dbReference>
<feature type="domain" description="4Fe-4S ferredoxin-type" evidence="7">
    <location>
        <begin position="98"/>
        <end position="128"/>
    </location>
</feature>
<dbReference type="PANTHER" id="PTHR43177">
    <property type="entry name" value="PROTEIN NRFC"/>
    <property type="match status" value="1"/>
</dbReference>
<evidence type="ECO:0000256" key="2">
    <source>
        <dbReference type="ARBA" id="ARBA00022723"/>
    </source>
</evidence>
<protein>
    <submittedName>
        <fullName evidence="8">4Fe-4S binding protein</fullName>
    </submittedName>
</protein>
<dbReference type="GO" id="GO:0051539">
    <property type="term" value="F:4 iron, 4 sulfur cluster binding"/>
    <property type="evidence" value="ECO:0007669"/>
    <property type="project" value="UniProtKB-KW"/>
</dbReference>
<feature type="domain" description="4Fe-4S ferredoxin-type" evidence="7">
    <location>
        <begin position="130"/>
        <end position="159"/>
    </location>
</feature>
<dbReference type="PROSITE" id="PS51318">
    <property type="entry name" value="TAT"/>
    <property type="match status" value="1"/>
</dbReference>
<dbReference type="EMBL" id="CP051180">
    <property type="protein sequence ID" value="QIZ75475.1"/>
    <property type="molecule type" value="Genomic_DNA"/>
</dbReference>
<feature type="domain" description="4Fe-4S ferredoxin-type" evidence="7">
    <location>
        <begin position="41"/>
        <end position="70"/>
    </location>
</feature>
<sequence>MNNSTLNRRGFIKSVGVGGAALTVVGCSSNNDTADTDKPHYVMVFDQTKCVGCGRCKDACNKVNFLPEGMARLDLERQTDRVEGEVCPKCGKTECNCERKYVRVSCQQCQNAPCVMVCPTGAAHRDEETGIVTMNPDTCAGCKYCITACPYNVRQINPDTKVADNCDFCLHTNLAKGELPGCVQECKFGALKFGNANDKSSYVSKLLAAKNTERVKEHFGTDPSLYYIAITKEEI</sequence>
<dbReference type="InterPro" id="IPR006311">
    <property type="entry name" value="TAT_signal"/>
</dbReference>
<dbReference type="GO" id="GO:0046872">
    <property type="term" value="F:metal ion binding"/>
    <property type="evidence" value="ECO:0007669"/>
    <property type="project" value="UniProtKB-KW"/>
</dbReference>
<evidence type="ECO:0000313" key="9">
    <source>
        <dbReference type="Proteomes" id="UP000501602"/>
    </source>
</evidence>
<reference evidence="8 9" key="1">
    <citation type="submission" date="2020-04" db="EMBL/GenBank/DDBJ databases">
        <title>Ferrimonas sp. S7 isolated from sea water.</title>
        <authorList>
            <person name="Bae S.S."/>
            <person name="Baek K."/>
        </authorList>
    </citation>
    <scope>NUCLEOTIDE SEQUENCE [LARGE SCALE GENOMIC DNA]</scope>
    <source>
        <strain evidence="8 9">S7</strain>
    </source>
</reference>
<dbReference type="InterPro" id="IPR019546">
    <property type="entry name" value="TAT_signal_bac_arc"/>
</dbReference>
<dbReference type="PANTHER" id="PTHR43177:SF3">
    <property type="entry name" value="PROTEIN NRFC HOMOLOG"/>
    <property type="match status" value="1"/>
</dbReference>
<dbReference type="Gene3D" id="3.30.70.20">
    <property type="match status" value="2"/>
</dbReference>
<keyword evidence="4" id="KW-0677">Repeat</keyword>
<dbReference type="CDD" id="cd10551">
    <property type="entry name" value="PsrB"/>
    <property type="match status" value="1"/>
</dbReference>
<organism evidence="8 9">
    <name type="scientific">Ferrimonas lipolytica</name>
    <dbReference type="NCBI Taxonomy" id="2724191"/>
    <lineage>
        <taxon>Bacteria</taxon>
        <taxon>Pseudomonadati</taxon>
        <taxon>Pseudomonadota</taxon>
        <taxon>Gammaproteobacteria</taxon>
        <taxon>Alteromonadales</taxon>
        <taxon>Ferrimonadaceae</taxon>
        <taxon>Ferrimonas</taxon>
    </lineage>
</organism>
<evidence type="ECO:0000313" key="8">
    <source>
        <dbReference type="EMBL" id="QIZ75475.1"/>
    </source>
</evidence>
<dbReference type="AlphaFoldDB" id="A0A6H1U8V4"/>
<keyword evidence="1" id="KW-0004">4Fe-4S</keyword>
<evidence type="ECO:0000256" key="4">
    <source>
        <dbReference type="ARBA" id="ARBA00022737"/>
    </source>
</evidence>
<dbReference type="NCBIfam" id="TIGR01409">
    <property type="entry name" value="TAT_signal_seq"/>
    <property type="match status" value="1"/>
</dbReference>
<dbReference type="InterPro" id="IPR050954">
    <property type="entry name" value="ET_IronSulfur_Cluster-Binding"/>
</dbReference>
<dbReference type="Pfam" id="PF13247">
    <property type="entry name" value="Fer4_11"/>
    <property type="match status" value="1"/>
</dbReference>
<dbReference type="RefSeq" id="WP_168658737.1">
    <property type="nucleotide sequence ID" value="NZ_CP051180.1"/>
</dbReference>
<dbReference type="InterPro" id="IPR017896">
    <property type="entry name" value="4Fe4S_Fe-S-bd"/>
</dbReference>
<dbReference type="PROSITE" id="PS00198">
    <property type="entry name" value="4FE4S_FER_1"/>
    <property type="match status" value="1"/>
</dbReference>
<dbReference type="FunFam" id="3.30.70.20:FF:000014">
    <property type="entry name" value="Cytochrome c nitrite reductase, Fe-S protein"/>
    <property type="match status" value="1"/>
</dbReference>
<keyword evidence="3" id="KW-0732">Signal</keyword>
<dbReference type="InterPro" id="IPR017900">
    <property type="entry name" value="4Fe4S_Fe_S_CS"/>
</dbReference>